<dbReference type="Pfam" id="PF03372">
    <property type="entry name" value="Exo_endo_phos"/>
    <property type="match status" value="1"/>
</dbReference>
<accession>A0ABT8F9P3</accession>
<reference evidence="3" key="1">
    <citation type="submission" date="2023-06" db="EMBL/GenBank/DDBJ databases">
        <title>Draft genome sequence of Nocardioides sp. SOB77.</title>
        <authorList>
            <person name="Zhang G."/>
        </authorList>
    </citation>
    <scope>NUCLEOTIDE SEQUENCE</scope>
    <source>
        <strain evidence="3">SOB77</strain>
    </source>
</reference>
<evidence type="ECO:0000313" key="3">
    <source>
        <dbReference type="EMBL" id="MDN4171368.1"/>
    </source>
</evidence>
<dbReference type="RefSeq" id="WP_300950297.1">
    <property type="nucleotide sequence ID" value="NZ_JAUHJQ010000001.1"/>
</dbReference>
<dbReference type="Gene3D" id="3.60.10.10">
    <property type="entry name" value="Endonuclease/exonuclease/phosphatase"/>
    <property type="match status" value="1"/>
</dbReference>
<proteinExistence type="predicted"/>
<organism evidence="3 4">
    <name type="scientific">Nocardioides oceani</name>
    <dbReference type="NCBI Taxonomy" id="3058369"/>
    <lineage>
        <taxon>Bacteria</taxon>
        <taxon>Bacillati</taxon>
        <taxon>Actinomycetota</taxon>
        <taxon>Actinomycetes</taxon>
        <taxon>Propionibacteriales</taxon>
        <taxon>Nocardioidaceae</taxon>
        <taxon>Nocardioides</taxon>
    </lineage>
</organism>
<evidence type="ECO:0000313" key="4">
    <source>
        <dbReference type="Proteomes" id="UP001168620"/>
    </source>
</evidence>
<comment type="caution">
    <text evidence="3">The sequence shown here is derived from an EMBL/GenBank/DDBJ whole genome shotgun (WGS) entry which is preliminary data.</text>
</comment>
<dbReference type="Proteomes" id="UP001168620">
    <property type="component" value="Unassembled WGS sequence"/>
</dbReference>
<dbReference type="InterPro" id="IPR036691">
    <property type="entry name" value="Endo/exonu/phosph_ase_sf"/>
</dbReference>
<feature type="region of interest" description="Disordered" evidence="1">
    <location>
        <begin position="31"/>
        <end position="53"/>
    </location>
</feature>
<gene>
    <name evidence="3" type="ORF">QWY28_00265</name>
</gene>
<name>A0ABT8F9P3_9ACTN</name>
<evidence type="ECO:0000259" key="2">
    <source>
        <dbReference type="Pfam" id="PF03372"/>
    </source>
</evidence>
<dbReference type="GO" id="GO:0004519">
    <property type="term" value="F:endonuclease activity"/>
    <property type="evidence" value="ECO:0007669"/>
    <property type="project" value="UniProtKB-KW"/>
</dbReference>
<dbReference type="SUPFAM" id="SSF56219">
    <property type="entry name" value="DNase I-like"/>
    <property type="match status" value="1"/>
</dbReference>
<sequence length="298" mass="32109">MHSTRPALGRRVAAVVLTLLTTVALLGATTGRSAGTSSGTSGGTPAAATRPTSPDFEIATFNQLGSQHTRGRGGWGPGRVRAAITAGLVERKGIDVVGFQEVQADQLQVLQRKLDGYAVWPGTALGGGGLRLQIAWKSWMFRLLDHGSIRTPFDRQVRPVPWVLLEHRATGRKLYVVDNHNSPRGLESERDAATRKIVRLVRNLRETGRAVFVVGDMNEHVETFCRIVGATDLVAPNGGSASSPGSCSTPPGRLAIDWIFGAGPMTFSRYGLFEGTSVRLASDHPLVRATVTMRPRRR</sequence>
<feature type="domain" description="Endonuclease/exonuclease/phosphatase" evidence="2">
    <location>
        <begin position="85"/>
        <end position="284"/>
    </location>
</feature>
<dbReference type="InterPro" id="IPR005135">
    <property type="entry name" value="Endo/exonuclease/phosphatase"/>
</dbReference>
<keyword evidence="3" id="KW-0540">Nuclease</keyword>
<evidence type="ECO:0000256" key="1">
    <source>
        <dbReference type="SAM" id="MobiDB-lite"/>
    </source>
</evidence>
<keyword evidence="4" id="KW-1185">Reference proteome</keyword>
<protein>
    <submittedName>
        <fullName evidence="3">Endonuclease/exonuclease/phosphatase family protein</fullName>
    </submittedName>
</protein>
<keyword evidence="3" id="KW-0378">Hydrolase</keyword>
<dbReference type="EMBL" id="JAUHJQ010000001">
    <property type="protein sequence ID" value="MDN4171368.1"/>
    <property type="molecule type" value="Genomic_DNA"/>
</dbReference>
<keyword evidence="3" id="KW-0255">Endonuclease</keyword>